<feature type="region of interest" description="Disordered" evidence="1">
    <location>
        <begin position="152"/>
        <end position="171"/>
    </location>
</feature>
<dbReference type="AlphaFoldDB" id="A0AAD7FSI3"/>
<accession>A0AAD7FSI3</accession>
<dbReference type="EMBL" id="JARKIF010000004">
    <property type="protein sequence ID" value="KAJ7641056.1"/>
    <property type="molecule type" value="Genomic_DNA"/>
</dbReference>
<sequence>MAKTAESLRRLGLSNLKTTKNHYAVSRGLLPGRQLLRANAKRGRSVQELPNSEVFARLPSSENQLYFLDVKMKMKTNSACPDFVIVKVELQPIQQSSSIARIYFIRSNKRRCPFSGIKLEDKECRRLQTGSCPKFLKERAAERAVGAAEEMKAENLIKGPKTPSVQSSPAI</sequence>
<evidence type="ECO:0000313" key="2">
    <source>
        <dbReference type="EMBL" id="KAJ7641056.1"/>
    </source>
</evidence>
<gene>
    <name evidence="2" type="ORF">FB45DRAFT_862320</name>
</gene>
<name>A0AAD7FSI3_9AGAR</name>
<proteinExistence type="predicted"/>
<evidence type="ECO:0000256" key="1">
    <source>
        <dbReference type="SAM" id="MobiDB-lite"/>
    </source>
</evidence>
<protein>
    <submittedName>
        <fullName evidence="2">Uncharacterized protein</fullName>
    </submittedName>
</protein>
<keyword evidence="3" id="KW-1185">Reference proteome</keyword>
<organism evidence="2 3">
    <name type="scientific">Roridomyces roridus</name>
    <dbReference type="NCBI Taxonomy" id="1738132"/>
    <lineage>
        <taxon>Eukaryota</taxon>
        <taxon>Fungi</taxon>
        <taxon>Dikarya</taxon>
        <taxon>Basidiomycota</taxon>
        <taxon>Agaricomycotina</taxon>
        <taxon>Agaricomycetes</taxon>
        <taxon>Agaricomycetidae</taxon>
        <taxon>Agaricales</taxon>
        <taxon>Marasmiineae</taxon>
        <taxon>Mycenaceae</taxon>
        <taxon>Roridomyces</taxon>
    </lineage>
</organism>
<dbReference type="Proteomes" id="UP001221142">
    <property type="component" value="Unassembled WGS sequence"/>
</dbReference>
<evidence type="ECO:0000313" key="3">
    <source>
        <dbReference type="Proteomes" id="UP001221142"/>
    </source>
</evidence>
<comment type="caution">
    <text evidence="2">The sequence shown here is derived from an EMBL/GenBank/DDBJ whole genome shotgun (WGS) entry which is preliminary data.</text>
</comment>
<reference evidence="2" key="1">
    <citation type="submission" date="2023-03" db="EMBL/GenBank/DDBJ databases">
        <title>Massive genome expansion in bonnet fungi (Mycena s.s.) driven by repeated elements and novel gene families across ecological guilds.</title>
        <authorList>
            <consortium name="Lawrence Berkeley National Laboratory"/>
            <person name="Harder C.B."/>
            <person name="Miyauchi S."/>
            <person name="Viragh M."/>
            <person name="Kuo A."/>
            <person name="Thoen E."/>
            <person name="Andreopoulos B."/>
            <person name="Lu D."/>
            <person name="Skrede I."/>
            <person name="Drula E."/>
            <person name="Henrissat B."/>
            <person name="Morin E."/>
            <person name="Kohler A."/>
            <person name="Barry K."/>
            <person name="LaButti K."/>
            <person name="Morin E."/>
            <person name="Salamov A."/>
            <person name="Lipzen A."/>
            <person name="Mereny Z."/>
            <person name="Hegedus B."/>
            <person name="Baldrian P."/>
            <person name="Stursova M."/>
            <person name="Weitz H."/>
            <person name="Taylor A."/>
            <person name="Grigoriev I.V."/>
            <person name="Nagy L.G."/>
            <person name="Martin F."/>
            <person name="Kauserud H."/>
        </authorList>
    </citation>
    <scope>NUCLEOTIDE SEQUENCE</scope>
    <source>
        <strain evidence="2">9284</strain>
    </source>
</reference>